<name>Q5QYE3_IDILO</name>
<dbReference type="RefSeq" id="WP_011234213.1">
    <property type="nucleotide sequence ID" value="NC_006512.1"/>
</dbReference>
<feature type="chain" id="PRO_5004262174" evidence="1">
    <location>
        <begin position="21"/>
        <end position="385"/>
    </location>
</feature>
<dbReference type="SUPFAM" id="SSF55486">
    <property type="entry name" value="Metalloproteases ('zincins'), catalytic domain"/>
    <property type="match status" value="1"/>
</dbReference>
<dbReference type="OrthoDB" id="6313889at2"/>
<proteinExistence type="predicted"/>
<dbReference type="Proteomes" id="UP000001171">
    <property type="component" value="Chromosome"/>
</dbReference>
<accession>Q5QYE3</accession>
<reference evidence="2 3" key="1">
    <citation type="journal article" date="2004" name="Proc. Natl. Acad. Sci. U.S.A.">
        <title>Genome sequence of the deep-sea gamma-proteobacterium Idiomarina loihiensis reveals amino acid fermentation as a source of carbon and energy.</title>
        <authorList>
            <person name="Hou S."/>
            <person name="Saw J.H."/>
            <person name="Lee K.S."/>
            <person name="Freitas T.A."/>
            <person name="Belisle C."/>
            <person name="Kawarabayasi Y."/>
            <person name="Donachie S.P."/>
            <person name="Pikina A."/>
            <person name="Galperin M.Y."/>
            <person name="Koonin E.V."/>
            <person name="Makarova K.S."/>
            <person name="Omelchenko M.V."/>
            <person name="Sorokin A."/>
            <person name="Wolf Y.I."/>
            <person name="Li Q.X."/>
            <person name="Keum Y.S."/>
            <person name="Campbell S."/>
            <person name="Denery J."/>
            <person name="Aizawa S."/>
            <person name="Shibata S."/>
            <person name="Malahoff A."/>
            <person name="Alam M."/>
        </authorList>
    </citation>
    <scope>NUCLEOTIDE SEQUENCE [LARGE SCALE GENOMIC DNA]</scope>
    <source>
        <strain evidence="3">ATCC BAA-735 / DSM 15497 / L2-TR</strain>
    </source>
</reference>
<protein>
    <submittedName>
        <fullName evidence="2">Predicted extracellular metal-dependent peptidase</fullName>
    </submittedName>
</protein>
<dbReference type="EMBL" id="AE017340">
    <property type="protein sequence ID" value="AAV81802.1"/>
    <property type="molecule type" value="Genomic_DNA"/>
</dbReference>
<dbReference type="eggNOG" id="COG0790">
    <property type="taxonomic scope" value="Bacteria"/>
</dbReference>
<feature type="signal peptide" evidence="1">
    <location>
        <begin position="1"/>
        <end position="20"/>
    </location>
</feature>
<dbReference type="GO" id="GO:0008237">
    <property type="term" value="F:metallopeptidase activity"/>
    <property type="evidence" value="ECO:0007669"/>
    <property type="project" value="InterPro"/>
</dbReference>
<evidence type="ECO:0000313" key="3">
    <source>
        <dbReference type="Proteomes" id="UP000001171"/>
    </source>
</evidence>
<dbReference type="AlphaFoldDB" id="Q5QYE3"/>
<dbReference type="STRING" id="283942.IL0962"/>
<dbReference type="HOGENOM" id="CLU_717234_0_0_6"/>
<dbReference type="KEGG" id="ilo:IL0962"/>
<keyword evidence="3" id="KW-1185">Reference proteome</keyword>
<evidence type="ECO:0000256" key="1">
    <source>
        <dbReference type="SAM" id="SignalP"/>
    </source>
</evidence>
<gene>
    <name evidence="2" type="ordered locus">IL0962</name>
</gene>
<evidence type="ECO:0000313" key="2">
    <source>
        <dbReference type="EMBL" id="AAV81802.1"/>
    </source>
</evidence>
<dbReference type="Gene3D" id="3.40.390.10">
    <property type="entry name" value="Collagenase (Catalytic Domain)"/>
    <property type="match status" value="1"/>
</dbReference>
<sequence>MKTRLLIVLFLLALTGWSHQVYNQQQERSSLAHQGNAKAQHQLANHHWALNNRTAAYYWWQRSAKQHYFPAIESLINEFPATSDAWLALAADAGDPVAQRQVATAELADQNISMHEWVHRWVNSKDSWLQSQFGLIERYKPSAQCNMEINVVAADSGEKRRYLNFLSAVKNTPFDTQNWCVSFTLDENLSCVTDTQRKRANCHFEKSFDRQVILAEEGIASANSQTLTLTADSSEAVIQHELGHWMGFADEYEMSDALAQNFCYGYYDHDSLNIIVTEAHNEYSARKIKAIYKRLPWKDELSSWQDIAIKKQGKWRLGSSGEAVVGLFKADTCNAIDDRQAWRPVNTRTAMERHDTKLWPELYLRLLEQKTNAFDLDANSDLRQN</sequence>
<organism evidence="2 3">
    <name type="scientific">Idiomarina loihiensis (strain ATCC BAA-735 / DSM 15497 / L2-TR)</name>
    <dbReference type="NCBI Taxonomy" id="283942"/>
    <lineage>
        <taxon>Bacteria</taxon>
        <taxon>Pseudomonadati</taxon>
        <taxon>Pseudomonadota</taxon>
        <taxon>Gammaproteobacteria</taxon>
        <taxon>Alteromonadales</taxon>
        <taxon>Idiomarinaceae</taxon>
        <taxon>Idiomarina</taxon>
    </lineage>
</organism>
<dbReference type="InterPro" id="IPR024079">
    <property type="entry name" value="MetalloPept_cat_dom_sf"/>
</dbReference>
<dbReference type="GeneID" id="41336122"/>
<keyword evidence="1" id="KW-0732">Signal</keyword>